<gene>
    <name evidence="2" type="ORF">DQ403_12765</name>
</gene>
<dbReference type="AlphaFoldDB" id="A0A365PTU6"/>
<accession>A0A365PTU6</accession>
<protein>
    <submittedName>
        <fullName evidence="2">Uncharacterized protein</fullName>
    </submittedName>
</protein>
<evidence type="ECO:0000313" key="2">
    <source>
        <dbReference type="EMBL" id="RBA57497.1"/>
    </source>
</evidence>
<evidence type="ECO:0000256" key="1">
    <source>
        <dbReference type="SAM" id="MobiDB-lite"/>
    </source>
</evidence>
<proteinExistence type="predicted"/>
<reference evidence="2 3" key="1">
    <citation type="submission" date="2018-06" db="EMBL/GenBank/DDBJ databases">
        <title>Whole genome sequencing of four bacterial strains from South Shetland trench revealing bio-synthetic gene clusters.</title>
        <authorList>
            <person name="Abdel-Mageed W.M."/>
            <person name="Lehri B."/>
            <person name="Jarmusch S.A."/>
            <person name="Miranda K."/>
            <person name="Goodfellow M."/>
            <person name="Jaspars M."/>
            <person name="Karlyshev A.V."/>
        </authorList>
    </citation>
    <scope>NUCLEOTIDE SEQUENCE [LARGE SCALE GENOMIC DNA]</scope>
    <source>
        <strain evidence="2 3">SST2</strain>
    </source>
</reference>
<comment type="caution">
    <text evidence="2">The sequence shown here is derived from an EMBL/GenBank/DDBJ whole genome shotgun (WGS) entry which is preliminary data.</text>
</comment>
<sequence length="69" mass="8103">MTISGKQGAHSNRRHRPAGLQRTPGGLFDDKFPPVRQLLPERTKTTRTWHGHDARRKFRFEPFKRLILV</sequence>
<feature type="region of interest" description="Disordered" evidence="1">
    <location>
        <begin position="1"/>
        <end position="33"/>
    </location>
</feature>
<dbReference type="Proteomes" id="UP000252554">
    <property type="component" value="Unassembled WGS sequence"/>
</dbReference>
<evidence type="ECO:0000313" key="3">
    <source>
        <dbReference type="Proteomes" id="UP000252554"/>
    </source>
</evidence>
<dbReference type="EMBL" id="QNTV01000008">
    <property type="protein sequence ID" value="RBA57497.1"/>
    <property type="molecule type" value="Genomic_DNA"/>
</dbReference>
<name>A0A365PTU6_9GAMM</name>
<organism evidence="2 3">
    <name type="scientific">Stutzerimonas zhaodongensis</name>
    <dbReference type="NCBI Taxonomy" id="1176257"/>
    <lineage>
        <taxon>Bacteria</taxon>
        <taxon>Pseudomonadati</taxon>
        <taxon>Pseudomonadota</taxon>
        <taxon>Gammaproteobacteria</taxon>
        <taxon>Pseudomonadales</taxon>
        <taxon>Pseudomonadaceae</taxon>
        <taxon>Stutzerimonas</taxon>
    </lineage>
</organism>